<accession>A0A6J5QZ45</accession>
<evidence type="ECO:0000313" key="1">
    <source>
        <dbReference type="EMBL" id="CAB4189920.1"/>
    </source>
</evidence>
<sequence length="64" mass="7027">MVTIYSVTSWGFAPEAECCQLNTNDLGVAIRCAQKCAATCASAYHNVVDRRVGRIVYSINKIED</sequence>
<gene>
    <name evidence="1" type="ORF">UFOVP1192_22</name>
</gene>
<organism evidence="1">
    <name type="scientific">uncultured Caudovirales phage</name>
    <dbReference type="NCBI Taxonomy" id="2100421"/>
    <lineage>
        <taxon>Viruses</taxon>
        <taxon>Duplodnaviria</taxon>
        <taxon>Heunggongvirae</taxon>
        <taxon>Uroviricota</taxon>
        <taxon>Caudoviricetes</taxon>
        <taxon>Peduoviridae</taxon>
        <taxon>Maltschvirus</taxon>
        <taxon>Maltschvirus maltsch</taxon>
    </lineage>
</organism>
<dbReference type="EMBL" id="LR797151">
    <property type="protein sequence ID" value="CAB4189920.1"/>
    <property type="molecule type" value="Genomic_DNA"/>
</dbReference>
<protein>
    <submittedName>
        <fullName evidence="1">Uncharacterized protein</fullName>
    </submittedName>
</protein>
<name>A0A6J5QZ45_9CAUD</name>
<reference evidence="1" key="1">
    <citation type="submission" date="2020-05" db="EMBL/GenBank/DDBJ databases">
        <authorList>
            <person name="Chiriac C."/>
            <person name="Salcher M."/>
            <person name="Ghai R."/>
            <person name="Kavagutti S V."/>
        </authorList>
    </citation>
    <scope>NUCLEOTIDE SEQUENCE</scope>
</reference>
<proteinExistence type="predicted"/>